<name>A0AAV4F1M6_9GAST</name>
<sequence>MHFFSFYFAFVVSHPASPCSCLRFPKRVTNNPQLIRRSAKPRRHPLAQKGCTQNHSGAPKGSRACLNGPQRCGISSLGHSSGHFGHLSSGYSRGHFDSVSLLAWVGIVVNRLAATIRWLIRAARLLPAWTPWKKY</sequence>
<evidence type="ECO:0008006" key="5">
    <source>
        <dbReference type="Google" id="ProtNLM"/>
    </source>
</evidence>
<feature type="region of interest" description="Disordered" evidence="1">
    <location>
        <begin position="40"/>
        <end position="62"/>
    </location>
</feature>
<feature type="chain" id="PRO_5044011126" description="Secreted protein" evidence="2">
    <location>
        <begin position="22"/>
        <end position="135"/>
    </location>
</feature>
<proteinExistence type="predicted"/>
<accession>A0AAV4F1M6</accession>
<evidence type="ECO:0000256" key="2">
    <source>
        <dbReference type="SAM" id="SignalP"/>
    </source>
</evidence>
<dbReference type="EMBL" id="BMAT01007551">
    <property type="protein sequence ID" value="GFR66701.1"/>
    <property type="molecule type" value="Genomic_DNA"/>
</dbReference>
<keyword evidence="4" id="KW-1185">Reference proteome</keyword>
<protein>
    <recommendedName>
        <fullName evidence="5">Secreted protein</fullName>
    </recommendedName>
</protein>
<dbReference type="Proteomes" id="UP000762676">
    <property type="component" value="Unassembled WGS sequence"/>
</dbReference>
<dbReference type="AlphaFoldDB" id="A0AAV4F1M6"/>
<comment type="caution">
    <text evidence="3">The sequence shown here is derived from an EMBL/GenBank/DDBJ whole genome shotgun (WGS) entry which is preliminary data.</text>
</comment>
<feature type="signal peptide" evidence="2">
    <location>
        <begin position="1"/>
        <end position="21"/>
    </location>
</feature>
<evidence type="ECO:0000313" key="3">
    <source>
        <dbReference type="EMBL" id="GFR66701.1"/>
    </source>
</evidence>
<evidence type="ECO:0000256" key="1">
    <source>
        <dbReference type="SAM" id="MobiDB-lite"/>
    </source>
</evidence>
<evidence type="ECO:0000313" key="4">
    <source>
        <dbReference type="Proteomes" id="UP000762676"/>
    </source>
</evidence>
<organism evidence="3 4">
    <name type="scientific">Elysia marginata</name>
    <dbReference type="NCBI Taxonomy" id="1093978"/>
    <lineage>
        <taxon>Eukaryota</taxon>
        <taxon>Metazoa</taxon>
        <taxon>Spiralia</taxon>
        <taxon>Lophotrochozoa</taxon>
        <taxon>Mollusca</taxon>
        <taxon>Gastropoda</taxon>
        <taxon>Heterobranchia</taxon>
        <taxon>Euthyneura</taxon>
        <taxon>Panpulmonata</taxon>
        <taxon>Sacoglossa</taxon>
        <taxon>Placobranchoidea</taxon>
        <taxon>Plakobranchidae</taxon>
        <taxon>Elysia</taxon>
    </lineage>
</organism>
<gene>
    <name evidence="3" type="ORF">ElyMa_003689000</name>
</gene>
<keyword evidence="2" id="KW-0732">Signal</keyword>
<reference evidence="3 4" key="1">
    <citation type="journal article" date="2021" name="Elife">
        <title>Chloroplast acquisition without the gene transfer in kleptoplastic sea slugs, Plakobranchus ocellatus.</title>
        <authorList>
            <person name="Maeda T."/>
            <person name="Takahashi S."/>
            <person name="Yoshida T."/>
            <person name="Shimamura S."/>
            <person name="Takaki Y."/>
            <person name="Nagai Y."/>
            <person name="Toyoda A."/>
            <person name="Suzuki Y."/>
            <person name="Arimoto A."/>
            <person name="Ishii H."/>
            <person name="Satoh N."/>
            <person name="Nishiyama T."/>
            <person name="Hasebe M."/>
            <person name="Maruyama T."/>
            <person name="Minagawa J."/>
            <person name="Obokata J."/>
            <person name="Shigenobu S."/>
        </authorList>
    </citation>
    <scope>NUCLEOTIDE SEQUENCE [LARGE SCALE GENOMIC DNA]</scope>
</reference>